<dbReference type="InterPro" id="IPR056091">
    <property type="entry name" value="DUF7674"/>
</dbReference>
<organism evidence="2 3">
    <name type="scientific">Parachlamydia acanthamoebae</name>
    <dbReference type="NCBI Taxonomy" id="83552"/>
    <lineage>
        <taxon>Bacteria</taxon>
        <taxon>Pseudomonadati</taxon>
        <taxon>Chlamydiota</taxon>
        <taxon>Chlamydiia</taxon>
        <taxon>Parachlamydiales</taxon>
        <taxon>Parachlamydiaceae</taxon>
        <taxon>Parachlamydia</taxon>
    </lineage>
</organism>
<name>A0A0C1EC97_9BACT</name>
<dbReference type="PATRIC" id="fig|83552.4.peg.1190"/>
<protein>
    <recommendedName>
        <fullName evidence="1">DUF7674 domain-containing protein</fullName>
    </recommendedName>
</protein>
<sequence>MKVSQENCMKLILNKFPDFLPLWTAYKAEEDEYFKTSLWGEMSEFSHYIWTLLGAKTLDPARVKEIFCYMEELLVNGDDDVQNAICTCFLENILNVTPEQVDPKQFVSHLGPESRKYCLAWDAFTGVKTEGLDKLDVH</sequence>
<comment type="caution">
    <text evidence="2">The sequence shown here is derived from an EMBL/GenBank/DDBJ whole genome shotgun (WGS) entry which is preliminary data.</text>
</comment>
<proteinExistence type="predicted"/>
<dbReference type="EMBL" id="JSAM01000071">
    <property type="protein sequence ID" value="KIA77658.1"/>
    <property type="molecule type" value="Genomic_DNA"/>
</dbReference>
<accession>A0A0C1EC97</accession>
<evidence type="ECO:0000313" key="2">
    <source>
        <dbReference type="EMBL" id="KIA77658.1"/>
    </source>
</evidence>
<gene>
    <name evidence="2" type="ORF">DB43_GB00200</name>
</gene>
<dbReference type="Pfam" id="PF24722">
    <property type="entry name" value="DUF7674"/>
    <property type="match status" value="1"/>
</dbReference>
<evidence type="ECO:0000259" key="1">
    <source>
        <dbReference type="Pfam" id="PF24722"/>
    </source>
</evidence>
<evidence type="ECO:0000313" key="3">
    <source>
        <dbReference type="Proteomes" id="UP000031307"/>
    </source>
</evidence>
<feature type="domain" description="DUF7674" evidence="1">
    <location>
        <begin position="9"/>
        <end position="120"/>
    </location>
</feature>
<dbReference type="Proteomes" id="UP000031307">
    <property type="component" value="Unassembled WGS sequence"/>
</dbReference>
<reference evidence="2 3" key="1">
    <citation type="journal article" date="2014" name="Mol. Biol. Evol.">
        <title>Massive expansion of Ubiquitination-related gene families within the Chlamydiae.</title>
        <authorList>
            <person name="Domman D."/>
            <person name="Collingro A."/>
            <person name="Lagkouvardos I."/>
            <person name="Gehre L."/>
            <person name="Weinmaier T."/>
            <person name="Rattei T."/>
            <person name="Subtil A."/>
            <person name="Horn M."/>
        </authorList>
    </citation>
    <scope>NUCLEOTIDE SEQUENCE [LARGE SCALE GENOMIC DNA]</scope>
    <source>
        <strain evidence="2 3">OEW1</strain>
    </source>
</reference>
<dbReference type="AlphaFoldDB" id="A0A0C1EC97"/>